<evidence type="ECO:0000256" key="1">
    <source>
        <dbReference type="ARBA" id="ARBA00004141"/>
    </source>
</evidence>
<dbReference type="SUPFAM" id="SSF103473">
    <property type="entry name" value="MFS general substrate transporter"/>
    <property type="match status" value="2"/>
</dbReference>
<reference evidence="8" key="1">
    <citation type="journal article" date="2020" name="Stud. Mycol.">
        <title>101 Dothideomycetes genomes: A test case for predicting lifestyles and emergence of pathogens.</title>
        <authorList>
            <person name="Haridas S."/>
            <person name="Albert R."/>
            <person name="Binder M."/>
            <person name="Bloem J."/>
            <person name="LaButti K."/>
            <person name="Salamov A."/>
            <person name="Andreopoulos B."/>
            <person name="Baker S."/>
            <person name="Barry K."/>
            <person name="Bills G."/>
            <person name="Bluhm B."/>
            <person name="Cannon C."/>
            <person name="Castanera R."/>
            <person name="Culley D."/>
            <person name="Daum C."/>
            <person name="Ezra D."/>
            <person name="Gonzalez J."/>
            <person name="Henrissat B."/>
            <person name="Kuo A."/>
            <person name="Liang C."/>
            <person name="Lipzen A."/>
            <person name="Lutzoni F."/>
            <person name="Magnuson J."/>
            <person name="Mondo S."/>
            <person name="Nolan M."/>
            <person name="Ohm R."/>
            <person name="Pangilinan J."/>
            <person name="Park H.-J."/>
            <person name="Ramirez L."/>
            <person name="Alfaro M."/>
            <person name="Sun H."/>
            <person name="Tritt A."/>
            <person name="Yoshinaga Y."/>
            <person name="Zwiers L.-H."/>
            <person name="Turgeon B."/>
            <person name="Goodwin S."/>
            <person name="Spatafora J."/>
            <person name="Crous P."/>
            <person name="Grigoriev I."/>
        </authorList>
    </citation>
    <scope>NUCLEOTIDE SEQUENCE [LARGE SCALE GENOMIC DNA]</scope>
    <source>
        <strain evidence="8">CBS 304.66</strain>
    </source>
</reference>
<dbReference type="Pfam" id="PF07690">
    <property type="entry name" value="MFS_1"/>
    <property type="match status" value="1"/>
</dbReference>
<feature type="transmembrane region" description="Helical" evidence="5">
    <location>
        <begin position="383"/>
        <end position="401"/>
    </location>
</feature>
<dbReference type="PANTHER" id="PTHR23501">
    <property type="entry name" value="MAJOR FACILITATOR SUPERFAMILY"/>
    <property type="match status" value="1"/>
</dbReference>
<evidence type="ECO:0000256" key="4">
    <source>
        <dbReference type="ARBA" id="ARBA00023136"/>
    </source>
</evidence>
<comment type="subcellular location">
    <subcellularLocation>
        <location evidence="1">Membrane</location>
        <topology evidence="1">Multi-pass membrane protein</topology>
    </subcellularLocation>
</comment>
<feature type="transmembrane region" description="Helical" evidence="5">
    <location>
        <begin position="253"/>
        <end position="274"/>
    </location>
</feature>
<accession>A0A9P4N8V5</accession>
<keyword evidence="3 5" id="KW-1133">Transmembrane helix</keyword>
<dbReference type="AlphaFoldDB" id="A0A9P4N8V5"/>
<dbReference type="PROSITE" id="PS50850">
    <property type="entry name" value="MFS"/>
    <property type="match status" value="1"/>
</dbReference>
<feature type="transmembrane region" description="Helical" evidence="5">
    <location>
        <begin position="222"/>
        <end position="241"/>
    </location>
</feature>
<feature type="transmembrane region" description="Helical" evidence="5">
    <location>
        <begin position="341"/>
        <end position="362"/>
    </location>
</feature>
<keyword evidence="2 5" id="KW-0812">Transmembrane</keyword>
<sequence>MASLLFNKSCANEEREERERTIYRFKMMAGLILPNFLASVDVTIVAPALLLISSHFSTALGSFNWIVAAYTLTLTTFVPSSGQIADIYGRHAALQFHVFFIMIGSVFCAAAATWGMLLLGRALQGLGGAGIMNLTRIILADNISLAENSKNTTVYAIGPVIGGYLAQADWRYLFVLPIGVSFIAHLLIFFFMRKGLVKGRAITKTGDSRTSGYISGLRTFDWPGMFLFIFGIGLVILAIMWGGTQYRWDSAAVIAPLIIGGIMSVAFFIHKYLLGPGRYTRRVLPNHVAMIPSTLFRKYDTYLLMIINFATRVSLVSAFYFISIYWEFAEGYTASEAGVQLLYYTPGLGVGVYSAMVLCNVWPRKTFHPLLWGSFAITSRRGPLVSGMLALAGVGTGLRFMPVALHAVGTWPTRIASIQSLLSFMIPFGETIGISMMGAVFTNKFNLYLHSINTSGQQSFTTSGPPNLDILNNLPPEIKDNVQDAATKAVMWSFISIVPFMGLSLLASIMMGNVWIGKPEKKGGDGRVKKAEVKGKVMYESFLLAMITGNLKD</sequence>
<feature type="transmembrane region" description="Helical" evidence="5">
    <location>
        <begin position="98"/>
        <end position="119"/>
    </location>
</feature>
<evidence type="ECO:0000256" key="2">
    <source>
        <dbReference type="ARBA" id="ARBA00022692"/>
    </source>
</evidence>
<evidence type="ECO:0000313" key="7">
    <source>
        <dbReference type="EMBL" id="KAF2266771.1"/>
    </source>
</evidence>
<protein>
    <submittedName>
        <fullName evidence="7">MFS general substrate transporter</fullName>
    </submittedName>
</protein>
<feature type="transmembrane region" description="Helical" evidence="5">
    <location>
        <begin position="172"/>
        <end position="192"/>
    </location>
</feature>
<dbReference type="PANTHER" id="PTHR23501:SF39">
    <property type="entry name" value="MULTIDRUG TRANSPORTER, PUTATIVE (AFU_ORTHOLOGUE AFUA_1G05010)-RELATED"/>
    <property type="match status" value="1"/>
</dbReference>
<feature type="transmembrane region" description="Helical" evidence="5">
    <location>
        <begin position="421"/>
        <end position="441"/>
    </location>
</feature>
<comment type="caution">
    <text evidence="7">The sequence shown here is derived from an EMBL/GenBank/DDBJ whole genome shotgun (WGS) entry which is preliminary data.</text>
</comment>
<organism evidence="7 8">
    <name type="scientific">Lojkania enalia</name>
    <dbReference type="NCBI Taxonomy" id="147567"/>
    <lineage>
        <taxon>Eukaryota</taxon>
        <taxon>Fungi</taxon>
        <taxon>Dikarya</taxon>
        <taxon>Ascomycota</taxon>
        <taxon>Pezizomycotina</taxon>
        <taxon>Dothideomycetes</taxon>
        <taxon>Pleosporomycetidae</taxon>
        <taxon>Pleosporales</taxon>
        <taxon>Pleosporales incertae sedis</taxon>
        <taxon>Lojkania</taxon>
    </lineage>
</organism>
<dbReference type="EMBL" id="ML986595">
    <property type="protein sequence ID" value="KAF2266771.1"/>
    <property type="molecule type" value="Genomic_DNA"/>
</dbReference>
<dbReference type="GO" id="GO:0022857">
    <property type="term" value="F:transmembrane transporter activity"/>
    <property type="evidence" value="ECO:0007669"/>
    <property type="project" value="InterPro"/>
</dbReference>
<dbReference type="Gene3D" id="1.20.1250.20">
    <property type="entry name" value="MFS general substrate transporter like domains"/>
    <property type="match status" value="1"/>
</dbReference>
<feature type="domain" description="Major facilitator superfamily (MFS) profile" evidence="6">
    <location>
        <begin position="27"/>
        <end position="522"/>
    </location>
</feature>
<evidence type="ECO:0000256" key="3">
    <source>
        <dbReference type="ARBA" id="ARBA00022989"/>
    </source>
</evidence>
<feature type="transmembrane region" description="Helical" evidence="5">
    <location>
        <begin position="28"/>
        <end position="52"/>
    </location>
</feature>
<gene>
    <name evidence="7" type="ORF">CC78DRAFT_552187</name>
</gene>
<feature type="transmembrane region" description="Helical" evidence="5">
    <location>
        <begin position="58"/>
        <end position="78"/>
    </location>
</feature>
<evidence type="ECO:0000313" key="8">
    <source>
        <dbReference type="Proteomes" id="UP000800093"/>
    </source>
</evidence>
<feature type="transmembrane region" description="Helical" evidence="5">
    <location>
        <begin position="489"/>
        <end position="516"/>
    </location>
</feature>
<feature type="transmembrane region" description="Helical" evidence="5">
    <location>
        <begin position="302"/>
        <end position="326"/>
    </location>
</feature>
<evidence type="ECO:0000256" key="5">
    <source>
        <dbReference type="SAM" id="Phobius"/>
    </source>
</evidence>
<dbReference type="GO" id="GO:0005886">
    <property type="term" value="C:plasma membrane"/>
    <property type="evidence" value="ECO:0007669"/>
    <property type="project" value="TreeGrafter"/>
</dbReference>
<keyword evidence="8" id="KW-1185">Reference proteome</keyword>
<dbReference type="InterPro" id="IPR020846">
    <property type="entry name" value="MFS_dom"/>
</dbReference>
<dbReference type="InterPro" id="IPR011701">
    <property type="entry name" value="MFS"/>
</dbReference>
<dbReference type="Proteomes" id="UP000800093">
    <property type="component" value="Unassembled WGS sequence"/>
</dbReference>
<evidence type="ECO:0000259" key="6">
    <source>
        <dbReference type="PROSITE" id="PS50850"/>
    </source>
</evidence>
<name>A0A9P4N8V5_9PLEO</name>
<keyword evidence="4 5" id="KW-0472">Membrane</keyword>
<dbReference type="OrthoDB" id="6770063at2759"/>
<dbReference type="InterPro" id="IPR036259">
    <property type="entry name" value="MFS_trans_sf"/>
</dbReference>
<proteinExistence type="predicted"/>